<accession>A0AAW0RRN3</accession>
<dbReference type="EMBL" id="JAAHCF010000353">
    <property type="protein sequence ID" value="KAK8144785.1"/>
    <property type="molecule type" value="Genomic_DNA"/>
</dbReference>
<organism evidence="1 2">
    <name type="scientific">Beauveria asiatica</name>
    <dbReference type="NCBI Taxonomy" id="1069075"/>
    <lineage>
        <taxon>Eukaryota</taxon>
        <taxon>Fungi</taxon>
        <taxon>Dikarya</taxon>
        <taxon>Ascomycota</taxon>
        <taxon>Pezizomycotina</taxon>
        <taxon>Sordariomycetes</taxon>
        <taxon>Hypocreomycetidae</taxon>
        <taxon>Hypocreales</taxon>
        <taxon>Cordycipitaceae</taxon>
        <taxon>Beauveria</taxon>
    </lineage>
</organism>
<reference evidence="1 2" key="1">
    <citation type="submission" date="2020-02" db="EMBL/GenBank/DDBJ databases">
        <title>Comparative genomics of the hypocrealean fungal genus Beauvera.</title>
        <authorList>
            <person name="Showalter D.N."/>
            <person name="Bushley K.E."/>
            <person name="Rehner S.A."/>
        </authorList>
    </citation>
    <scope>NUCLEOTIDE SEQUENCE [LARGE SCALE GENOMIC DNA]</scope>
    <source>
        <strain evidence="1 2">ARSEF4384</strain>
    </source>
</reference>
<gene>
    <name evidence="1" type="ORF">G3M48_005343</name>
</gene>
<evidence type="ECO:0000313" key="2">
    <source>
        <dbReference type="Proteomes" id="UP001397290"/>
    </source>
</evidence>
<evidence type="ECO:0000313" key="1">
    <source>
        <dbReference type="EMBL" id="KAK8144785.1"/>
    </source>
</evidence>
<dbReference type="Proteomes" id="UP001397290">
    <property type="component" value="Unassembled WGS sequence"/>
</dbReference>
<sequence length="245" mass="27128">MPTTVSASDLDRSESPAALYTKWEVLPASANHEVHVLESHGTLAAAKSYATGECLKTLGLEPQEFTLYAVKPTEQTEVEDWPYGDGVLVFGRAPTGSEMHIAIETGPNQESLTMRPDGRLFLPDGAQLLHYILQTSIDYNVDRCGCRLTTEIIGAYVHRQNAWVAAHKALDRDQFVQYDDSHDPQFVGQWPFGEDVAVHAIAETGQNCFVAVQKPLWAHQGRTNHVTRSLAMAELYCFVLDQSSP</sequence>
<keyword evidence="2" id="KW-1185">Reference proteome</keyword>
<name>A0AAW0RRN3_9HYPO</name>
<protein>
    <submittedName>
        <fullName evidence="1">Uncharacterized protein</fullName>
    </submittedName>
</protein>
<dbReference type="AlphaFoldDB" id="A0AAW0RRN3"/>
<proteinExistence type="predicted"/>
<comment type="caution">
    <text evidence="1">The sequence shown here is derived from an EMBL/GenBank/DDBJ whole genome shotgun (WGS) entry which is preliminary data.</text>
</comment>